<comment type="caution">
    <text evidence="2">The sequence shown here is derived from an EMBL/GenBank/DDBJ whole genome shotgun (WGS) entry which is preliminary data.</text>
</comment>
<organism evidence="2 3">
    <name type="scientific">Musa balbisiana</name>
    <name type="common">Banana</name>
    <dbReference type="NCBI Taxonomy" id="52838"/>
    <lineage>
        <taxon>Eukaryota</taxon>
        <taxon>Viridiplantae</taxon>
        <taxon>Streptophyta</taxon>
        <taxon>Embryophyta</taxon>
        <taxon>Tracheophyta</taxon>
        <taxon>Spermatophyta</taxon>
        <taxon>Magnoliopsida</taxon>
        <taxon>Liliopsida</taxon>
        <taxon>Zingiberales</taxon>
        <taxon>Musaceae</taxon>
        <taxon>Musa</taxon>
    </lineage>
</organism>
<evidence type="ECO:0000313" key="2">
    <source>
        <dbReference type="EMBL" id="THU42180.1"/>
    </source>
</evidence>
<gene>
    <name evidence="2" type="ORF">C4D60_Mb00t02280</name>
</gene>
<evidence type="ECO:0000256" key="1">
    <source>
        <dbReference type="SAM" id="MobiDB-lite"/>
    </source>
</evidence>
<feature type="region of interest" description="Disordered" evidence="1">
    <location>
        <begin position="21"/>
        <end position="68"/>
    </location>
</feature>
<dbReference type="EMBL" id="PYDT01002238">
    <property type="protein sequence ID" value="THU42180.1"/>
    <property type="molecule type" value="Genomic_DNA"/>
</dbReference>
<name>A0A4S8I2H7_MUSBA</name>
<evidence type="ECO:0000313" key="3">
    <source>
        <dbReference type="Proteomes" id="UP000317650"/>
    </source>
</evidence>
<sequence length="68" mass="7437">MSASRRNASFRFGSYIGSSLDKFAGAQGPGTTQVRRTPEVTAMSRNGTNRLNVSKHSNVRARDHPSKE</sequence>
<dbReference type="AlphaFoldDB" id="A0A4S8I2H7"/>
<keyword evidence="3" id="KW-1185">Reference proteome</keyword>
<protein>
    <submittedName>
        <fullName evidence="2">Uncharacterized protein</fullName>
    </submittedName>
</protein>
<feature type="compositionally biased region" description="Polar residues" evidence="1">
    <location>
        <begin position="43"/>
        <end position="56"/>
    </location>
</feature>
<accession>A0A4S8I2H7</accession>
<reference evidence="2 3" key="1">
    <citation type="journal article" date="2019" name="Nat. Plants">
        <title>Genome sequencing of Musa balbisiana reveals subgenome evolution and function divergence in polyploid bananas.</title>
        <authorList>
            <person name="Yao X."/>
        </authorList>
    </citation>
    <scope>NUCLEOTIDE SEQUENCE [LARGE SCALE GENOMIC DNA]</scope>
    <source>
        <strain evidence="3">cv. DH-PKW</strain>
        <tissue evidence="2">Leaves</tissue>
    </source>
</reference>
<dbReference type="Proteomes" id="UP000317650">
    <property type="component" value="Unassembled WGS sequence"/>
</dbReference>
<proteinExistence type="predicted"/>